<dbReference type="OrthoDB" id="427280at2759"/>
<dbReference type="Pfam" id="PF00085">
    <property type="entry name" value="Thioredoxin"/>
    <property type="match status" value="1"/>
</dbReference>
<dbReference type="Proteomes" id="UP000007797">
    <property type="component" value="Unassembled WGS sequence"/>
</dbReference>
<evidence type="ECO:0000256" key="6">
    <source>
        <dbReference type="SAM" id="Phobius"/>
    </source>
</evidence>
<dbReference type="InterPro" id="IPR013766">
    <property type="entry name" value="Thioredoxin_domain"/>
</dbReference>
<dbReference type="Gene3D" id="3.40.30.10">
    <property type="entry name" value="Glutaredoxin"/>
    <property type="match status" value="1"/>
</dbReference>
<dbReference type="PANTHER" id="PTHR46426:SF1">
    <property type="entry name" value="PROTEIN DISULFIDE-ISOMERASE TMX3"/>
    <property type="match status" value="1"/>
</dbReference>
<feature type="region of interest" description="Disordered" evidence="5">
    <location>
        <begin position="396"/>
        <end position="423"/>
    </location>
</feature>
<dbReference type="InterPro" id="IPR036249">
    <property type="entry name" value="Thioredoxin-like_sf"/>
</dbReference>
<keyword evidence="2 6" id="KW-0812">Transmembrane</keyword>
<dbReference type="GO" id="GO:0005783">
    <property type="term" value="C:endoplasmic reticulum"/>
    <property type="evidence" value="ECO:0007669"/>
    <property type="project" value="TreeGrafter"/>
</dbReference>
<dbReference type="GeneID" id="14876064"/>
<keyword evidence="4 6" id="KW-0472">Membrane</keyword>
<evidence type="ECO:0000256" key="4">
    <source>
        <dbReference type="ARBA" id="ARBA00023136"/>
    </source>
</evidence>
<keyword evidence="9" id="KW-1185">Reference proteome</keyword>
<proteinExistence type="predicted"/>
<evidence type="ECO:0000256" key="2">
    <source>
        <dbReference type="ARBA" id="ARBA00022692"/>
    </source>
</evidence>
<dbReference type="InterPro" id="IPR052250">
    <property type="entry name" value="PDI_TMX3"/>
</dbReference>
<dbReference type="RefSeq" id="XP_004361721.1">
    <property type="nucleotide sequence ID" value="XM_004361664.1"/>
</dbReference>
<dbReference type="SUPFAM" id="SSF52833">
    <property type="entry name" value="Thioredoxin-like"/>
    <property type="match status" value="1"/>
</dbReference>
<evidence type="ECO:0000313" key="8">
    <source>
        <dbReference type="EMBL" id="EGG23870.1"/>
    </source>
</evidence>
<organism evidence="8 9">
    <name type="scientific">Cavenderia fasciculata</name>
    <name type="common">Slime mold</name>
    <name type="synonym">Dictyostelium fasciculatum</name>
    <dbReference type="NCBI Taxonomy" id="261658"/>
    <lineage>
        <taxon>Eukaryota</taxon>
        <taxon>Amoebozoa</taxon>
        <taxon>Evosea</taxon>
        <taxon>Eumycetozoa</taxon>
        <taxon>Dictyostelia</taxon>
        <taxon>Acytosteliales</taxon>
        <taxon>Cavenderiaceae</taxon>
        <taxon>Cavenderia</taxon>
    </lineage>
</organism>
<reference evidence="9" key="1">
    <citation type="journal article" date="2011" name="Genome Res.">
        <title>Phylogeny-wide analysis of social amoeba genomes highlights ancient origins for complex intercellular communication.</title>
        <authorList>
            <person name="Heidel A.J."/>
            <person name="Lawal H.M."/>
            <person name="Felder M."/>
            <person name="Schilde C."/>
            <person name="Helps N.R."/>
            <person name="Tunggal B."/>
            <person name="Rivero F."/>
            <person name="John U."/>
            <person name="Schleicher M."/>
            <person name="Eichinger L."/>
            <person name="Platzer M."/>
            <person name="Noegel A.A."/>
            <person name="Schaap P."/>
            <person name="Gloeckner G."/>
        </authorList>
    </citation>
    <scope>NUCLEOTIDE SEQUENCE [LARGE SCALE GENOMIC DNA]</scope>
    <source>
        <strain evidence="9">SH3</strain>
    </source>
</reference>
<dbReference type="PANTHER" id="PTHR46426">
    <property type="entry name" value="PROTEIN DISULFIDE-ISOMERASE TMX3"/>
    <property type="match status" value="1"/>
</dbReference>
<comment type="subcellular location">
    <subcellularLocation>
        <location evidence="1">Membrane</location>
        <topology evidence="1">Single-pass membrane protein</topology>
    </subcellularLocation>
</comment>
<sequence length="423" mass="48278">MIKKGTLSIYFLILAILVGTLVSIVVSTEETPAAVDEVDLVIDLVDGDSSKLKEGFCFAPWCGHCRKLAPIWKNLAVHFKDSDIKIARVNCDDNSGICGEYDVRGYPTIKLFVEGVKKDYKGGRTKDTLIKYIDKMFTGYLINVKDQESLDKILNDKKIAMIYVAESEESLKNDPMFDTFKKISFELFDTNSPNFVLSIGHSPIEGVKRGIILKRDGELVQFKQSIEKLPSWMRFNQYSSLTELNDVSFLPMSETFKNLVMFVYPIKPNNEEIEELKKISNNIINPDELTDFVYTYVSNKAYEKFTARYALEDLPALLVVREKGEIYYYDPAVKVDQESVLKYLNDIKAGNINYQYLDFGKYYFLKTINFIDEYKWFLAVAIIVTPIAAIIIGSSSSGPTEPQPERLPKPETLVIDDKKKKEN</sequence>
<evidence type="ECO:0000256" key="1">
    <source>
        <dbReference type="ARBA" id="ARBA00004167"/>
    </source>
</evidence>
<name>F4PJU6_CACFS</name>
<evidence type="ECO:0000256" key="5">
    <source>
        <dbReference type="SAM" id="MobiDB-lite"/>
    </source>
</evidence>
<dbReference type="PROSITE" id="PS51352">
    <property type="entry name" value="THIOREDOXIN_2"/>
    <property type="match status" value="1"/>
</dbReference>
<evidence type="ECO:0000256" key="3">
    <source>
        <dbReference type="ARBA" id="ARBA00022989"/>
    </source>
</evidence>
<gene>
    <name evidence="8" type="ORF">DFA_06008</name>
</gene>
<dbReference type="EMBL" id="GL883007">
    <property type="protein sequence ID" value="EGG23870.1"/>
    <property type="molecule type" value="Genomic_DNA"/>
</dbReference>
<feature type="transmembrane region" description="Helical" evidence="6">
    <location>
        <begin position="7"/>
        <end position="26"/>
    </location>
</feature>
<dbReference type="CDD" id="cd02961">
    <property type="entry name" value="PDI_a_family"/>
    <property type="match status" value="1"/>
</dbReference>
<feature type="domain" description="Thioredoxin" evidence="7">
    <location>
        <begin position="16"/>
        <end position="138"/>
    </location>
</feature>
<dbReference type="KEGG" id="dfa:DFA_06008"/>
<accession>F4PJU6</accession>
<feature type="compositionally biased region" description="Basic and acidic residues" evidence="5">
    <location>
        <begin position="403"/>
        <end position="423"/>
    </location>
</feature>
<keyword evidence="3 6" id="KW-1133">Transmembrane helix</keyword>
<dbReference type="GO" id="GO:0016020">
    <property type="term" value="C:membrane"/>
    <property type="evidence" value="ECO:0007669"/>
    <property type="project" value="UniProtKB-SubCell"/>
</dbReference>
<evidence type="ECO:0000313" key="9">
    <source>
        <dbReference type="Proteomes" id="UP000007797"/>
    </source>
</evidence>
<dbReference type="OMA" id="NSYDSEH"/>
<dbReference type="STRING" id="1054147.F4PJU6"/>
<dbReference type="AlphaFoldDB" id="F4PJU6"/>
<protein>
    <submittedName>
        <fullName evidence="8">Thioredoxin fold domain-containing protein</fullName>
    </submittedName>
</protein>
<evidence type="ECO:0000259" key="7">
    <source>
        <dbReference type="PROSITE" id="PS51352"/>
    </source>
</evidence>